<reference evidence="4" key="3">
    <citation type="submission" date="2025-04" db="UniProtKB">
        <authorList>
            <consortium name="RefSeq"/>
        </authorList>
    </citation>
    <scope>IDENTIFICATION</scope>
    <source>
        <strain evidence="4">CBS 304.34</strain>
    </source>
</reference>
<evidence type="ECO:0000313" key="4">
    <source>
        <dbReference type="RefSeq" id="XP_033576879.1"/>
    </source>
</evidence>
<evidence type="ECO:0000313" key="2">
    <source>
        <dbReference type="EMBL" id="KAF2809915.1"/>
    </source>
</evidence>
<feature type="compositionally biased region" description="Pro residues" evidence="1">
    <location>
        <begin position="72"/>
        <end position="85"/>
    </location>
</feature>
<gene>
    <name evidence="2 4" type="ORF">BDZ99DRAFT_299802</name>
</gene>
<reference evidence="2 4" key="1">
    <citation type="journal article" date="2020" name="Stud. Mycol.">
        <title>101 Dothideomycetes genomes: a test case for predicting lifestyles and emergence of pathogens.</title>
        <authorList>
            <person name="Haridas S."/>
            <person name="Albert R."/>
            <person name="Binder M."/>
            <person name="Bloem J."/>
            <person name="Labutti K."/>
            <person name="Salamov A."/>
            <person name="Andreopoulos B."/>
            <person name="Baker S."/>
            <person name="Barry K."/>
            <person name="Bills G."/>
            <person name="Bluhm B."/>
            <person name="Cannon C."/>
            <person name="Castanera R."/>
            <person name="Culley D."/>
            <person name="Daum C."/>
            <person name="Ezra D."/>
            <person name="Gonzalez J."/>
            <person name="Henrissat B."/>
            <person name="Kuo A."/>
            <person name="Liang C."/>
            <person name="Lipzen A."/>
            <person name="Lutzoni F."/>
            <person name="Magnuson J."/>
            <person name="Mondo S."/>
            <person name="Nolan M."/>
            <person name="Ohm R."/>
            <person name="Pangilinan J."/>
            <person name="Park H.-J."/>
            <person name="Ramirez L."/>
            <person name="Alfaro M."/>
            <person name="Sun H."/>
            <person name="Tritt A."/>
            <person name="Yoshinaga Y."/>
            <person name="Zwiers L.-H."/>
            <person name="Turgeon B."/>
            <person name="Goodwin S."/>
            <person name="Spatafora J."/>
            <person name="Crous P."/>
            <person name="Grigoriev I."/>
        </authorList>
    </citation>
    <scope>NUCLEOTIDE SEQUENCE</scope>
    <source>
        <strain evidence="2 4">CBS 304.34</strain>
    </source>
</reference>
<sequence>MTATSTRDHWLYSRSRGITLPLLVLRSSFRSFTTIRLPLLLSHQHPQSLKSLAHPLRIAPHHPPLTRTRPLSCPPLYQPPARTPT</sequence>
<name>A0A6A6YPL0_9PEZI</name>
<feature type="region of interest" description="Disordered" evidence="1">
    <location>
        <begin position="60"/>
        <end position="85"/>
    </location>
</feature>
<evidence type="ECO:0000313" key="3">
    <source>
        <dbReference type="Proteomes" id="UP000504636"/>
    </source>
</evidence>
<reference evidence="4" key="2">
    <citation type="submission" date="2020-04" db="EMBL/GenBank/DDBJ databases">
        <authorList>
            <consortium name="NCBI Genome Project"/>
        </authorList>
    </citation>
    <scope>NUCLEOTIDE SEQUENCE</scope>
    <source>
        <strain evidence="4">CBS 304.34</strain>
    </source>
</reference>
<organism evidence="2">
    <name type="scientific">Mytilinidion resinicola</name>
    <dbReference type="NCBI Taxonomy" id="574789"/>
    <lineage>
        <taxon>Eukaryota</taxon>
        <taxon>Fungi</taxon>
        <taxon>Dikarya</taxon>
        <taxon>Ascomycota</taxon>
        <taxon>Pezizomycotina</taxon>
        <taxon>Dothideomycetes</taxon>
        <taxon>Pleosporomycetidae</taxon>
        <taxon>Mytilinidiales</taxon>
        <taxon>Mytilinidiaceae</taxon>
        <taxon>Mytilinidion</taxon>
    </lineage>
</organism>
<accession>A0A6A6YPL0</accession>
<dbReference type="Proteomes" id="UP000504636">
    <property type="component" value="Unplaced"/>
</dbReference>
<evidence type="ECO:0000256" key="1">
    <source>
        <dbReference type="SAM" id="MobiDB-lite"/>
    </source>
</evidence>
<dbReference type="RefSeq" id="XP_033576879.1">
    <property type="nucleotide sequence ID" value="XM_033714185.1"/>
</dbReference>
<keyword evidence="3" id="KW-1185">Reference proteome</keyword>
<proteinExistence type="predicted"/>
<dbReference type="EMBL" id="MU003700">
    <property type="protein sequence ID" value="KAF2809915.1"/>
    <property type="molecule type" value="Genomic_DNA"/>
</dbReference>
<dbReference type="GeneID" id="54455078"/>
<protein>
    <submittedName>
        <fullName evidence="2 4">Uncharacterized protein</fullName>
    </submittedName>
</protein>
<dbReference type="AlphaFoldDB" id="A0A6A6YPL0"/>